<evidence type="ECO:0000256" key="9">
    <source>
        <dbReference type="ARBA" id="ARBA00022692"/>
    </source>
</evidence>
<evidence type="ECO:0000256" key="17">
    <source>
        <dbReference type="RuleBase" id="RU003750"/>
    </source>
</evidence>
<evidence type="ECO:0000256" key="7">
    <source>
        <dbReference type="ARBA" id="ARBA00022516"/>
    </source>
</evidence>
<evidence type="ECO:0000256" key="1">
    <source>
        <dbReference type="ARBA" id="ARBA00004141"/>
    </source>
</evidence>
<evidence type="ECO:0000256" key="10">
    <source>
        <dbReference type="ARBA" id="ARBA00022989"/>
    </source>
</evidence>
<keyword evidence="20" id="KW-1185">Reference proteome</keyword>
<dbReference type="InterPro" id="IPR000462">
    <property type="entry name" value="CDP-OH_P_trans"/>
</dbReference>
<comment type="pathway">
    <text evidence="2">Phospholipid metabolism; phosphatidylglycerol biosynthesis; phosphatidylglycerol from CDP-diacylglycerol: step 1/2.</text>
</comment>
<reference evidence="20" key="1">
    <citation type="submission" date="2019-01" db="EMBL/GenBank/DDBJ databases">
        <title>Gri0909 isolated from a small marine red alga.</title>
        <authorList>
            <person name="Kim J."/>
            <person name="Jeong S.E."/>
            <person name="Jeon C.O."/>
        </authorList>
    </citation>
    <scope>NUCLEOTIDE SEQUENCE [LARGE SCALE GENOMIC DNA]</scope>
    <source>
        <strain evidence="20">Gri0909</strain>
    </source>
</reference>
<dbReference type="NCBIfam" id="TIGR00560">
    <property type="entry name" value="pgsA"/>
    <property type="match status" value="1"/>
</dbReference>
<dbReference type="Gene3D" id="1.20.120.1760">
    <property type="match status" value="1"/>
</dbReference>
<evidence type="ECO:0000256" key="8">
    <source>
        <dbReference type="ARBA" id="ARBA00022679"/>
    </source>
</evidence>
<dbReference type="PIRSF" id="PIRSF000847">
    <property type="entry name" value="Phos_ph_gly_syn"/>
    <property type="match status" value="1"/>
</dbReference>
<dbReference type="Proteomes" id="UP000287447">
    <property type="component" value="Unassembled WGS sequence"/>
</dbReference>
<evidence type="ECO:0000313" key="20">
    <source>
        <dbReference type="Proteomes" id="UP000287447"/>
    </source>
</evidence>
<dbReference type="EC" id="2.7.8.5" evidence="5 16"/>
<evidence type="ECO:0000256" key="15">
    <source>
        <dbReference type="ARBA" id="ARBA00048586"/>
    </source>
</evidence>
<dbReference type="Pfam" id="PF01066">
    <property type="entry name" value="CDP-OH_P_transf"/>
    <property type="match status" value="1"/>
</dbReference>
<keyword evidence="14" id="KW-1208">Phospholipid metabolism</keyword>
<evidence type="ECO:0000256" key="2">
    <source>
        <dbReference type="ARBA" id="ARBA00005042"/>
    </source>
</evidence>
<dbReference type="GO" id="GO:0008444">
    <property type="term" value="F:CDP-diacylglycerol-glycerol-3-phosphate 3-phosphatidyltransferase activity"/>
    <property type="evidence" value="ECO:0007669"/>
    <property type="project" value="UniProtKB-UniRule"/>
</dbReference>
<evidence type="ECO:0000256" key="6">
    <source>
        <dbReference type="ARBA" id="ARBA00014944"/>
    </source>
</evidence>
<keyword evidence="8 17" id="KW-0808">Transferase</keyword>
<protein>
    <recommendedName>
        <fullName evidence="6 16">CDP-diacylglycerol--glycerol-3-phosphate 3-phosphatidyltransferase</fullName>
        <ecNumber evidence="5 16">2.7.8.5</ecNumber>
    </recommendedName>
</protein>
<comment type="similarity">
    <text evidence="4 17">Belongs to the CDP-alcohol phosphatidyltransferase class-I family.</text>
</comment>
<evidence type="ECO:0000256" key="16">
    <source>
        <dbReference type="NCBIfam" id="TIGR00560"/>
    </source>
</evidence>
<dbReference type="InterPro" id="IPR004570">
    <property type="entry name" value="Phosphatidylglycerol_P_synth"/>
</dbReference>
<organism evidence="19 20">
    <name type="scientific">Hwanghaeella grinnelliae</name>
    <dbReference type="NCBI Taxonomy" id="2500179"/>
    <lineage>
        <taxon>Bacteria</taxon>
        <taxon>Pseudomonadati</taxon>
        <taxon>Pseudomonadota</taxon>
        <taxon>Alphaproteobacteria</taxon>
        <taxon>Rhodospirillales</taxon>
        <taxon>Rhodospirillaceae</taxon>
        <taxon>Hwanghaeella</taxon>
    </lineage>
</organism>
<dbReference type="GO" id="GO:0046474">
    <property type="term" value="P:glycerophospholipid biosynthetic process"/>
    <property type="evidence" value="ECO:0007669"/>
    <property type="project" value="TreeGrafter"/>
</dbReference>
<dbReference type="PROSITE" id="PS00379">
    <property type="entry name" value="CDP_ALCOHOL_P_TRANSF"/>
    <property type="match status" value="1"/>
</dbReference>
<dbReference type="EMBL" id="SADE01000003">
    <property type="protein sequence ID" value="RVU34967.1"/>
    <property type="molecule type" value="Genomic_DNA"/>
</dbReference>
<comment type="caution">
    <text evidence="19">The sequence shown here is derived from an EMBL/GenBank/DDBJ whole genome shotgun (WGS) entry which is preliminary data.</text>
</comment>
<evidence type="ECO:0000256" key="5">
    <source>
        <dbReference type="ARBA" id="ARBA00013170"/>
    </source>
</evidence>
<dbReference type="OrthoDB" id="9796672at2"/>
<evidence type="ECO:0000256" key="11">
    <source>
        <dbReference type="ARBA" id="ARBA00023098"/>
    </source>
</evidence>
<dbReference type="PANTHER" id="PTHR14269:SF62">
    <property type="entry name" value="CDP-DIACYLGLYCEROL--GLYCEROL-3-PHOSPHATE 3-PHOSPHATIDYLTRANSFERASE 1, CHLOROPLASTIC"/>
    <property type="match status" value="1"/>
</dbReference>
<dbReference type="PANTHER" id="PTHR14269">
    <property type="entry name" value="CDP-DIACYLGLYCEROL--GLYCEROL-3-PHOSPHATE 3-PHOSPHATIDYLTRANSFERASE-RELATED"/>
    <property type="match status" value="1"/>
</dbReference>
<dbReference type="GO" id="GO:0016020">
    <property type="term" value="C:membrane"/>
    <property type="evidence" value="ECO:0007669"/>
    <property type="project" value="UniProtKB-SubCell"/>
</dbReference>
<comment type="pathway">
    <text evidence="3">Lipid metabolism.</text>
</comment>
<sequence length="189" mass="20429">MIFSIPNVLTMSRIVVIPAIIALLFFDGDAVRWTAFGLYALACVTDFFDGYAARQMGQVSKLGRFLDPVADKLLIASIILMLAARGDLTGIDVLPGLVILIREITVSGLREFLAELRVGVPVSGLAKWKTSIQMLALGFLVVGEASPESIPSELIGLVLIWIAAILTLITGFDYLRAGLRHMVQDSPAE</sequence>
<dbReference type="InterPro" id="IPR043130">
    <property type="entry name" value="CDP-OH_PTrfase_TM_dom"/>
</dbReference>
<keyword evidence="9 18" id="KW-0812">Transmembrane</keyword>
<dbReference type="InterPro" id="IPR050324">
    <property type="entry name" value="CDP-alcohol_PTase-I"/>
</dbReference>
<feature type="transmembrane region" description="Helical" evidence="18">
    <location>
        <begin position="7"/>
        <end position="26"/>
    </location>
</feature>
<keyword evidence="12 18" id="KW-0472">Membrane</keyword>
<name>A0A3S2VNS5_9PROT</name>
<evidence type="ECO:0000256" key="14">
    <source>
        <dbReference type="ARBA" id="ARBA00023264"/>
    </source>
</evidence>
<feature type="transmembrane region" description="Helical" evidence="18">
    <location>
        <begin position="154"/>
        <end position="175"/>
    </location>
</feature>
<evidence type="ECO:0000256" key="3">
    <source>
        <dbReference type="ARBA" id="ARBA00005189"/>
    </source>
</evidence>
<dbReference type="RefSeq" id="WP_127767288.1">
    <property type="nucleotide sequence ID" value="NZ_SADE01000003.1"/>
</dbReference>
<keyword evidence="11" id="KW-0443">Lipid metabolism</keyword>
<comment type="subcellular location">
    <subcellularLocation>
        <location evidence="1">Membrane</location>
        <topology evidence="1">Multi-pass membrane protein</topology>
    </subcellularLocation>
</comment>
<evidence type="ECO:0000256" key="18">
    <source>
        <dbReference type="SAM" id="Phobius"/>
    </source>
</evidence>
<evidence type="ECO:0000313" key="19">
    <source>
        <dbReference type="EMBL" id="RVU34967.1"/>
    </source>
</evidence>
<evidence type="ECO:0000256" key="12">
    <source>
        <dbReference type="ARBA" id="ARBA00023136"/>
    </source>
</evidence>
<dbReference type="AlphaFoldDB" id="A0A3S2VNS5"/>
<keyword evidence="7" id="KW-0444">Lipid biosynthesis</keyword>
<gene>
    <name evidence="19" type="primary">pgsA</name>
    <name evidence="19" type="ORF">EOI86_19225</name>
</gene>
<keyword evidence="10 18" id="KW-1133">Transmembrane helix</keyword>
<dbReference type="InterPro" id="IPR048254">
    <property type="entry name" value="CDP_ALCOHOL_P_TRANSF_CS"/>
</dbReference>
<evidence type="ECO:0000256" key="13">
    <source>
        <dbReference type="ARBA" id="ARBA00023209"/>
    </source>
</evidence>
<accession>A0A3S2VNS5</accession>
<keyword evidence="13" id="KW-0594">Phospholipid biosynthesis</keyword>
<evidence type="ECO:0000256" key="4">
    <source>
        <dbReference type="ARBA" id="ARBA00010441"/>
    </source>
</evidence>
<proteinExistence type="inferred from homology"/>
<comment type="catalytic activity">
    <reaction evidence="15">
        <text>a CDP-1,2-diacyl-sn-glycerol + sn-glycerol 3-phosphate = a 1,2-diacyl-sn-glycero-3-phospho-(1'-sn-glycero-3'-phosphate) + CMP + H(+)</text>
        <dbReference type="Rhea" id="RHEA:12593"/>
        <dbReference type="ChEBI" id="CHEBI:15378"/>
        <dbReference type="ChEBI" id="CHEBI:57597"/>
        <dbReference type="ChEBI" id="CHEBI:58332"/>
        <dbReference type="ChEBI" id="CHEBI:60110"/>
        <dbReference type="ChEBI" id="CHEBI:60377"/>
        <dbReference type="EC" id="2.7.8.5"/>
    </reaction>
</comment>